<dbReference type="Proteomes" id="UP000603602">
    <property type="component" value="Unassembled WGS sequence"/>
</dbReference>
<accession>A0ABR9B9Q4</accession>
<dbReference type="RefSeq" id="WP_187716957.1">
    <property type="nucleotide sequence ID" value="NZ_JACTAH010000001.1"/>
</dbReference>
<reference evidence="3" key="1">
    <citation type="submission" date="2023-07" db="EMBL/GenBank/DDBJ databases">
        <title>Thauera sp. CAU 1555 isolated from sand of Yaerae Beach.</title>
        <authorList>
            <person name="Kim W."/>
        </authorList>
    </citation>
    <scope>NUCLEOTIDE SEQUENCE [LARGE SCALE GENOMIC DNA]</scope>
    <source>
        <strain evidence="3">CAU 1555</strain>
    </source>
</reference>
<dbReference type="EMBL" id="JACYTO010000001">
    <property type="protein sequence ID" value="MBD8502162.1"/>
    <property type="molecule type" value="Genomic_DNA"/>
</dbReference>
<evidence type="ECO:0000259" key="1">
    <source>
        <dbReference type="Pfam" id="PF13490"/>
    </source>
</evidence>
<sequence length="78" mass="8896">MLNCKEATRLCSEALDRELALRERLTLRMHLMMCSGCSNYQEQMAFIRRMTTRFAHGELAARDEARSAAGGNRKTDEA</sequence>
<evidence type="ECO:0000313" key="3">
    <source>
        <dbReference type="Proteomes" id="UP000603602"/>
    </source>
</evidence>
<name>A0ABR9B9Q4_9RHOO</name>
<organism evidence="2 3">
    <name type="scientific">Thauera sedimentorum</name>
    <dbReference type="NCBI Taxonomy" id="2767595"/>
    <lineage>
        <taxon>Bacteria</taxon>
        <taxon>Pseudomonadati</taxon>
        <taxon>Pseudomonadota</taxon>
        <taxon>Betaproteobacteria</taxon>
        <taxon>Rhodocyclales</taxon>
        <taxon>Zoogloeaceae</taxon>
        <taxon>Thauera</taxon>
    </lineage>
</organism>
<evidence type="ECO:0000313" key="2">
    <source>
        <dbReference type="EMBL" id="MBD8502162.1"/>
    </source>
</evidence>
<keyword evidence="3" id="KW-1185">Reference proteome</keyword>
<dbReference type="Pfam" id="PF13490">
    <property type="entry name" value="zf-HC2"/>
    <property type="match status" value="1"/>
</dbReference>
<dbReference type="InterPro" id="IPR027383">
    <property type="entry name" value="Znf_put"/>
</dbReference>
<gene>
    <name evidence="2" type="ORF">IFO67_04645</name>
</gene>
<protein>
    <submittedName>
        <fullName evidence="2">Zf-HC2 domain-containing protein</fullName>
    </submittedName>
</protein>
<proteinExistence type="predicted"/>
<feature type="domain" description="Putative zinc-finger" evidence="1">
    <location>
        <begin position="4"/>
        <end position="37"/>
    </location>
</feature>
<comment type="caution">
    <text evidence="2">The sequence shown here is derived from an EMBL/GenBank/DDBJ whole genome shotgun (WGS) entry which is preliminary data.</text>
</comment>